<accession>D0NTN3</accession>
<keyword evidence="3" id="KW-1185">Reference proteome</keyword>
<gene>
    <name evidence="2" type="ORF">PITG_16448</name>
</gene>
<dbReference type="GeneID" id="9465154"/>
<evidence type="ECO:0000256" key="1">
    <source>
        <dbReference type="SAM" id="MobiDB-lite"/>
    </source>
</evidence>
<organism evidence="2 3">
    <name type="scientific">Phytophthora infestans (strain T30-4)</name>
    <name type="common">Potato late blight agent</name>
    <dbReference type="NCBI Taxonomy" id="403677"/>
    <lineage>
        <taxon>Eukaryota</taxon>
        <taxon>Sar</taxon>
        <taxon>Stramenopiles</taxon>
        <taxon>Oomycota</taxon>
        <taxon>Peronosporomycetes</taxon>
        <taxon>Peronosporales</taxon>
        <taxon>Peronosporaceae</taxon>
        <taxon>Phytophthora</taxon>
    </lineage>
</organism>
<dbReference type="EMBL" id="DS028161">
    <property type="protein sequence ID" value="EEY64995.1"/>
    <property type="molecule type" value="Genomic_DNA"/>
</dbReference>
<dbReference type="InParanoid" id="D0NTN3"/>
<evidence type="ECO:0000313" key="2">
    <source>
        <dbReference type="EMBL" id="EEY64995.1"/>
    </source>
</evidence>
<dbReference type="RefSeq" id="XP_002897483.1">
    <property type="nucleotide sequence ID" value="XM_002897437.1"/>
</dbReference>
<reference evidence="3" key="1">
    <citation type="journal article" date="2009" name="Nature">
        <title>Genome sequence and analysis of the Irish potato famine pathogen Phytophthora infestans.</title>
        <authorList>
            <consortium name="The Broad Institute Genome Sequencing Platform"/>
            <person name="Haas B.J."/>
            <person name="Kamoun S."/>
            <person name="Zody M.C."/>
            <person name="Jiang R.H."/>
            <person name="Handsaker R.E."/>
            <person name="Cano L.M."/>
            <person name="Grabherr M."/>
            <person name="Kodira C.D."/>
            <person name="Raffaele S."/>
            <person name="Torto-Alalibo T."/>
            <person name="Bozkurt T.O."/>
            <person name="Ah-Fong A.M."/>
            <person name="Alvarado L."/>
            <person name="Anderson V.L."/>
            <person name="Armstrong M.R."/>
            <person name="Avrova A."/>
            <person name="Baxter L."/>
            <person name="Beynon J."/>
            <person name="Boevink P.C."/>
            <person name="Bollmann S.R."/>
            <person name="Bos J.I."/>
            <person name="Bulone V."/>
            <person name="Cai G."/>
            <person name="Cakir C."/>
            <person name="Carrington J.C."/>
            <person name="Chawner M."/>
            <person name="Conti L."/>
            <person name="Costanzo S."/>
            <person name="Ewan R."/>
            <person name="Fahlgren N."/>
            <person name="Fischbach M.A."/>
            <person name="Fugelstad J."/>
            <person name="Gilroy E.M."/>
            <person name="Gnerre S."/>
            <person name="Green P.J."/>
            <person name="Grenville-Briggs L.J."/>
            <person name="Griffith J."/>
            <person name="Grunwald N.J."/>
            <person name="Horn K."/>
            <person name="Horner N.R."/>
            <person name="Hu C.H."/>
            <person name="Huitema E."/>
            <person name="Jeong D.H."/>
            <person name="Jones A.M."/>
            <person name="Jones J.D."/>
            <person name="Jones R.W."/>
            <person name="Karlsson E.K."/>
            <person name="Kunjeti S.G."/>
            <person name="Lamour K."/>
            <person name="Liu Z."/>
            <person name="Ma L."/>
            <person name="Maclean D."/>
            <person name="Chibucos M.C."/>
            <person name="McDonald H."/>
            <person name="McWalters J."/>
            <person name="Meijer H.J."/>
            <person name="Morgan W."/>
            <person name="Morris P.F."/>
            <person name="Munro C.A."/>
            <person name="O'Neill K."/>
            <person name="Ospina-Giraldo M."/>
            <person name="Pinzon A."/>
            <person name="Pritchard L."/>
            <person name="Ramsahoye B."/>
            <person name="Ren Q."/>
            <person name="Restrepo S."/>
            <person name="Roy S."/>
            <person name="Sadanandom A."/>
            <person name="Savidor A."/>
            <person name="Schornack S."/>
            <person name="Schwartz D.C."/>
            <person name="Schumann U.D."/>
            <person name="Schwessinger B."/>
            <person name="Seyer L."/>
            <person name="Sharpe T."/>
            <person name="Silvar C."/>
            <person name="Song J."/>
            <person name="Studholme D.J."/>
            <person name="Sykes S."/>
            <person name="Thines M."/>
            <person name="van de Vondervoort P.J."/>
            <person name="Phuntumart V."/>
            <person name="Wawra S."/>
            <person name="Weide R."/>
            <person name="Win J."/>
            <person name="Young C."/>
            <person name="Zhou S."/>
            <person name="Fry W."/>
            <person name="Meyers B.C."/>
            <person name="van West P."/>
            <person name="Ristaino J."/>
            <person name="Govers F."/>
            <person name="Birch P.R."/>
            <person name="Whisson S.C."/>
            <person name="Judelson H.S."/>
            <person name="Nusbaum C."/>
        </authorList>
    </citation>
    <scope>NUCLEOTIDE SEQUENCE [LARGE SCALE GENOMIC DNA]</scope>
    <source>
        <strain evidence="3">T30-4</strain>
    </source>
</reference>
<name>D0NTN3_PHYIT</name>
<dbReference type="KEGG" id="pif:PITG_16448"/>
<dbReference type="AlphaFoldDB" id="D0NTN3"/>
<feature type="region of interest" description="Disordered" evidence="1">
    <location>
        <begin position="1"/>
        <end position="22"/>
    </location>
</feature>
<evidence type="ECO:0000313" key="3">
    <source>
        <dbReference type="Proteomes" id="UP000006643"/>
    </source>
</evidence>
<protein>
    <submittedName>
        <fullName evidence="2">Uncharacterized protein</fullName>
    </submittedName>
</protein>
<sequence length="247" mass="27632">MKTSHVCAERARERKQQRQAKCYNRKATAKDIEAQLEHEGTDEFGKDIATAGAATVATAAPVYTAVATGSRKREARTTASQEPRLDSNIKMVDIRRRKRRNEAGQYVLDFELRPFVELDPVGQEPMEAKTLASAGSRPENTMHCSKPTESWKTLYLEKACNRAVARKCRSVGRSEVGEQLRTGVRPKKIGCARIVRAMWRAAKMKTGGAKWKRAQFGIGGVEHNQLEDRGCTGDTSDATEPYDRVRY</sequence>
<dbReference type="Proteomes" id="UP000006643">
    <property type="component" value="Unassembled WGS sequence"/>
</dbReference>
<feature type="region of interest" description="Disordered" evidence="1">
    <location>
        <begin position="227"/>
        <end position="247"/>
    </location>
</feature>
<dbReference type="VEuPathDB" id="FungiDB:PITG_16448"/>
<proteinExistence type="predicted"/>
<dbReference type="HOGENOM" id="CLU_1126377_0_0_1"/>
<feature type="compositionally biased region" description="Basic and acidic residues" evidence="1">
    <location>
        <begin position="7"/>
        <end position="16"/>
    </location>
</feature>